<evidence type="ECO:0000259" key="1">
    <source>
        <dbReference type="PROSITE" id="PS50926"/>
    </source>
</evidence>
<name>A0A1G8UZ80_9EURY</name>
<dbReference type="STRING" id="1095776.SAMN04515672_1073"/>
<feature type="domain" description="TRAM" evidence="1">
    <location>
        <begin position="46"/>
        <end position="105"/>
    </location>
</feature>
<keyword evidence="3" id="KW-1185">Reference proteome</keyword>
<reference evidence="3" key="1">
    <citation type="submission" date="2016-10" db="EMBL/GenBank/DDBJ databases">
        <authorList>
            <person name="Varghese N."/>
            <person name="Submissions S."/>
        </authorList>
    </citation>
    <scope>NUCLEOTIDE SEQUENCE [LARGE SCALE GENOMIC DNA]</scope>
    <source>
        <strain evidence="3">B4,CECT 8067,JCM 17497</strain>
    </source>
</reference>
<dbReference type="Proteomes" id="UP000198882">
    <property type="component" value="Unassembled WGS sequence"/>
</dbReference>
<evidence type="ECO:0000313" key="3">
    <source>
        <dbReference type="Proteomes" id="UP000198882"/>
    </source>
</evidence>
<dbReference type="InterPro" id="IPR002792">
    <property type="entry name" value="TRAM_dom"/>
</dbReference>
<dbReference type="AlphaFoldDB" id="A0A1G8UZ80"/>
<dbReference type="Pfam" id="PF01938">
    <property type="entry name" value="TRAM"/>
    <property type="match status" value="1"/>
</dbReference>
<dbReference type="PROSITE" id="PS50926">
    <property type="entry name" value="TRAM"/>
    <property type="match status" value="1"/>
</dbReference>
<dbReference type="EMBL" id="FNFE01000001">
    <property type="protein sequence ID" value="SDJ58405.1"/>
    <property type="molecule type" value="Genomic_DNA"/>
</dbReference>
<protein>
    <submittedName>
        <fullName evidence="2">TRAM domain-containing protein</fullName>
    </submittedName>
</protein>
<dbReference type="OrthoDB" id="189827at2157"/>
<evidence type="ECO:0000313" key="2">
    <source>
        <dbReference type="EMBL" id="SDJ58405.1"/>
    </source>
</evidence>
<dbReference type="RefSeq" id="WP_090303530.1">
    <property type="nucleotide sequence ID" value="NZ_FNFE01000001.1"/>
</dbReference>
<organism evidence="2 3">
    <name type="scientific">Natronorubrum texcoconense</name>
    <dbReference type="NCBI Taxonomy" id="1095776"/>
    <lineage>
        <taxon>Archaea</taxon>
        <taxon>Methanobacteriati</taxon>
        <taxon>Methanobacteriota</taxon>
        <taxon>Stenosarchaea group</taxon>
        <taxon>Halobacteria</taxon>
        <taxon>Halobacteriales</taxon>
        <taxon>Natrialbaceae</taxon>
        <taxon>Natronorubrum</taxon>
    </lineage>
</organism>
<dbReference type="Gene3D" id="2.40.50.140">
    <property type="entry name" value="Nucleic acid-binding proteins"/>
    <property type="match status" value="1"/>
</dbReference>
<dbReference type="InterPro" id="IPR012340">
    <property type="entry name" value="NA-bd_OB-fold"/>
</dbReference>
<proteinExistence type="predicted"/>
<accession>A0A1G8UZ80</accession>
<gene>
    <name evidence="2" type="ORF">SAMN04515672_1073</name>
</gene>
<sequence length="108" mass="11499">MGRYQPGQHDSFISCNTPRCGASNAPEGSPEYDTDCWRCGEPLGGKPEPGDTVHVDIVDEKADGTLVCKTESGFVLFLEADIAAIEATVRVTSVDETYGEAELVETGS</sequence>